<reference evidence="9 10" key="1">
    <citation type="submission" date="2024-01" db="EMBL/GenBank/DDBJ databases">
        <title>Uliginosibacterium soil sp. nov.</title>
        <authorList>
            <person name="Lv Y."/>
        </authorList>
    </citation>
    <scope>NUCLEOTIDE SEQUENCE [LARGE SCALE GENOMIC DNA]</scope>
    <source>
        <strain evidence="9 10">H3</strain>
    </source>
</reference>
<keyword evidence="2" id="KW-0001">2Fe-2S</keyword>
<dbReference type="Gene3D" id="3.40.50.80">
    <property type="entry name" value="Nucleotide-binding domain of ferredoxin-NADP reductase (FNR) module"/>
    <property type="match status" value="1"/>
</dbReference>
<dbReference type="GO" id="GO:0016491">
    <property type="term" value="F:oxidoreductase activity"/>
    <property type="evidence" value="ECO:0007669"/>
    <property type="project" value="UniProtKB-KW"/>
</dbReference>
<evidence type="ECO:0000256" key="5">
    <source>
        <dbReference type="ARBA" id="ARBA00023004"/>
    </source>
</evidence>
<dbReference type="Proteomes" id="UP001331561">
    <property type="component" value="Unassembled WGS sequence"/>
</dbReference>
<dbReference type="PROSITE" id="PS51384">
    <property type="entry name" value="FAD_FR"/>
    <property type="match status" value="1"/>
</dbReference>
<dbReference type="PROSITE" id="PS00197">
    <property type="entry name" value="2FE2S_FER_1"/>
    <property type="match status" value="1"/>
</dbReference>
<name>A0ABU6JYR2_9RHOO</name>
<organism evidence="9 10">
    <name type="scientific">Uliginosibacterium silvisoli</name>
    <dbReference type="NCBI Taxonomy" id="3114758"/>
    <lineage>
        <taxon>Bacteria</taxon>
        <taxon>Pseudomonadati</taxon>
        <taxon>Pseudomonadota</taxon>
        <taxon>Betaproteobacteria</taxon>
        <taxon>Rhodocyclales</taxon>
        <taxon>Zoogloeaceae</taxon>
        <taxon>Uliginosibacterium</taxon>
    </lineage>
</organism>
<dbReference type="RefSeq" id="WP_327597306.1">
    <property type="nucleotide sequence ID" value="NZ_JAYXHS010000001.1"/>
</dbReference>
<keyword evidence="6" id="KW-0411">Iron-sulfur</keyword>
<dbReference type="Pfam" id="PF00175">
    <property type="entry name" value="NAD_binding_1"/>
    <property type="match status" value="1"/>
</dbReference>
<dbReference type="InterPro" id="IPR039261">
    <property type="entry name" value="FNR_nucleotide-bd"/>
</dbReference>
<dbReference type="EMBL" id="JAYXHS010000001">
    <property type="protein sequence ID" value="MEC5384326.1"/>
    <property type="molecule type" value="Genomic_DNA"/>
</dbReference>
<keyword evidence="3" id="KW-0479">Metal-binding</keyword>
<protein>
    <submittedName>
        <fullName evidence="9">PDR/VanB family oxidoreductase</fullName>
        <ecNumber evidence="9">1.-.-.-</ecNumber>
    </submittedName>
</protein>
<comment type="caution">
    <text evidence="9">The sequence shown here is derived from an EMBL/GenBank/DDBJ whole genome shotgun (WGS) entry which is preliminary data.</text>
</comment>
<evidence type="ECO:0000256" key="6">
    <source>
        <dbReference type="ARBA" id="ARBA00023014"/>
    </source>
</evidence>
<gene>
    <name evidence="9" type="ORF">VVD49_01255</name>
</gene>
<dbReference type="CDD" id="cd06185">
    <property type="entry name" value="PDR_like"/>
    <property type="match status" value="1"/>
</dbReference>
<dbReference type="PANTHER" id="PTHR47354">
    <property type="entry name" value="NADH OXIDOREDUCTASE HCR"/>
    <property type="match status" value="1"/>
</dbReference>
<dbReference type="PRINTS" id="PR00409">
    <property type="entry name" value="PHDIOXRDTASE"/>
</dbReference>
<dbReference type="Gene3D" id="3.10.20.30">
    <property type="match status" value="1"/>
</dbReference>
<keyword evidence="5" id="KW-0408">Iron</keyword>
<proteinExistence type="predicted"/>
<dbReference type="Gene3D" id="2.40.30.10">
    <property type="entry name" value="Translation factors"/>
    <property type="match status" value="1"/>
</dbReference>
<accession>A0ABU6JYR2</accession>
<evidence type="ECO:0000256" key="4">
    <source>
        <dbReference type="ARBA" id="ARBA00023002"/>
    </source>
</evidence>
<sequence length="330" mass="35335">MSQANPSKDTLIPARVASITLEAEGVRSIDLVPVEGSLPAWTPGAHIEAVLPGGLVRHYSLFNGPEEIDRYRIAVKLEPGSRGGSSALHDLAVGDVLQIRAPRNLFPLDAKAKRHTLIAGGIGITPILSMFRELVAKDIPATLHYFARGRGYAAFAELLETHPARSSVHFHFGLDEAGTQARMHEVLAAEPVAATDSLYVCGPTPLMELATTEALSCGWPSEAVFRESFGAPAVSEEQHETEKSFEVVFQRSGKSCIVAPGQTIVAAAAHIGISFSTSCEQGFCGTCITDVVEGECDHRDGYLTKKEQAAGKQMMPCISRCKSKKLVLDA</sequence>
<dbReference type="InterPro" id="IPR036010">
    <property type="entry name" value="2Fe-2S_ferredoxin-like_sf"/>
</dbReference>
<feature type="domain" description="FAD-binding FR-type" evidence="8">
    <location>
        <begin position="9"/>
        <end position="109"/>
    </location>
</feature>
<feature type="domain" description="2Fe-2S ferredoxin-type" evidence="7">
    <location>
        <begin position="245"/>
        <end position="330"/>
    </location>
</feature>
<keyword evidence="10" id="KW-1185">Reference proteome</keyword>
<dbReference type="InterPro" id="IPR050415">
    <property type="entry name" value="MRET"/>
</dbReference>
<evidence type="ECO:0000256" key="1">
    <source>
        <dbReference type="ARBA" id="ARBA00022630"/>
    </source>
</evidence>
<keyword evidence="4 9" id="KW-0560">Oxidoreductase</keyword>
<evidence type="ECO:0000313" key="10">
    <source>
        <dbReference type="Proteomes" id="UP001331561"/>
    </source>
</evidence>
<evidence type="ECO:0000313" key="9">
    <source>
        <dbReference type="EMBL" id="MEC5384326.1"/>
    </source>
</evidence>
<evidence type="ECO:0000256" key="2">
    <source>
        <dbReference type="ARBA" id="ARBA00022714"/>
    </source>
</evidence>
<evidence type="ECO:0000256" key="3">
    <source>
        <dbReference type="ARBA" id="ARBA00022723"/>
    </source>
</evidence>
<dbReference type="EC" id="1.-.-.-" evidence="9"/>
<dbReference type="SUPFAM" id="SSF63380">
    <property type="entry name" value="Riboflavin synthase domain-like"/>
    <property type="match status" value="1"/>
</dbReference>
<dbReference type="Pfam" id="PF00111">
    <property type="entry name" value="Fer2"/>
    <property type="match status" value="1"/>
</dbReference>
<dbReference type="InterPro" id="IPR012675">
    <property type="entry name" value="Beta-grasp_dom_sf"/>
</dbReference>
<evidence type="ECO:0000259" key="8">
    <source>
        <dbReference type="PROSITE" id="PS51384"/>
    </source>
</evidence>
<dbReference type="InterPro" id="IPR001433">
    <property type="entry name" value="OxRdtase_FAD/NAD-bd"/>
</dbReference>
<keyword evidence="1" id="KW-0285">Flavoprotein</keyword>
<dbReference type="InterPro" id="IPR006058">
    <property type="entry name" value="2Fe2S_fd_BS"/>
</dbReference>
<dbReference type="PROSITE" id="PS51085">
    <property type="entry name" value="2FE2S_FER_2"/>
    <property type="match status" value="1"/>
</dbReference>
<dbReference type="CDD" id="cd00207">
    <property type="entry name" value="fer2"/>
    <property type="match status" value="1"/>
</dbReference>
<dbReference type="PANTHER" id="PTHR47354:SF1">
    <property type="entry name" value="CARNITINE MONOOXYGENASE REDUCTASE SUBUNIT"/>
    <property type="match status" value="1"/>
</dbReference>
<dbReference type="SUPFAM" id="SSF54292">
    <property type="entry name" value="2Fe-2S ferredoxin-like"/>
    <property type="match status" value="1"/>
</dbReference>
<dbReference type="SUPFAM" id="SSF52343">
    <property type="entry name" value="Ferredoxin reductase-like, C-terminal NADP-linked domain"/>
    <property type="match status" value="1"/>
</dbReference>
<evidence type="ECO:0000259" key="7">
    <source>
        <dbReference type="PROSITE" id="PS51085"/>
    </source>
</evidence>
<dbReference type="InterPro" id="IPR001041">
    <property type="entry name" value="2Fe-2S_ferredoxin-type"/>
</dbReference>
<dbReference type="InterPro" id="IPR017927">
    <property type="entry name" value="FAD-bd_FR_type"/>
</dbReference>
<dbReference type="InterPro" id="IPR017938">
    <property type="entry name" value="Riboflavin_synthase-like_b-brl"/>
</dbReference>